<evidence type="ECO:0000313" key="9">
    <source>
        <dbReference type="Proteomes" id="UP001254564"/>
    </source>
</evidence>
<comment type="function">
    <text evidence="5 6">Catalyzes the oxidation of D-lactate to pyruvate.</text>
</comment>
<dbReference type="SUPFAM" id="SSF56176">
    <property type="entry name" value="FAD-binding/transporter-associated domain-like"/>
    <property type="match status" value="1"/>
</dbReference>
<dbReference type="PIRSF" id="PIRSF000101">
    <property type="entry name" value="D-lactate_dh"/>
    <property type="match status" value="1"/>
</dbReference>
<dbReference type="InterPro" id="IPR016173">
    <property type="entry name" value="D-lactate_DH_C-sub2"/>
</dbReference>
<dbReference type="Pfam" id="PF01565">
    <property type="entry name" value="FAD_binding_4"/>
    <property type="match status" value="1"/>
</dbReference>
<keyword evidence="9" id="KW-1185">Reference proteome</keyword>
<dbReference type="InterPro" id="IPR036318">
    <property type="entry name" value="FAD-bd_PCMH-like_sf"/>
</dbReference>
<comment type="subcellular location">
    <subcellularLocation>
        <location evidence="5">Cell inner membrane</location>
        <topology evidence="5">Peripheral membrane protein</topology>
        <orientation evidence="5">Cytoplasmic side</orientation>
    </subcellularLocation>
</comment>
<keyword evidence="5" id="KW-0472">Membrane</keyword>
<dbReference type="InterPro" id="IPR016166">
    <property type="entry name" value="FAD-bd_PCMH"/>
</dbReference>
<keyword evidence="5 6" id="KW-0874">Quinone</keyword>
<dbReference type="Gene3D" id="3.30.43.10">
    <property type="entry name" value="Uridine Diphospho-n-acetylenolpyruvylglucosamine Reductase, domain 2"/>
    <property type="match status" value="1"/>
</dbReference>
<name>A0ABU1GZM6_9GAMM</name>
<dbReference type="Gene3D" id="3.30.70.610">
    <property type="entry name" value="D-lactate dehydrogenase, cap domain, subdomain 1"/>
    <property type="match status" value="2"/>
</dbReference>
<keyword evidence="5" id="KW-0997">Cell inner membrane</keyword>
<dbReference type="SUPFAM" id="SSF55103">
    <property type="entry name" value="FAD-linked oxidases, C-terminal domain"/>
    <property type="match status" value="1"/>
</dbReference>
<keyword evidence="5" id="KW-1003">Cell membrane</keyword>
<dbReference type="EMBL" id="JARWAN010000001">
    <property type="protein sequence ID" value="MDR5897515.1"/>
    <property type="molecule type" value="Genomic_DNA"/>
</dbReference>
<evidence type="ECO:0000256" key="5">
    <source>
        <dbReference type="HAMAP-Rule" id="MF_02092"/>
    </source>
</evidence>
<dbReference type="Gene3D" id="3.30.465.10">
    <property type="match status" value="1"/>
</dbReference>
<feature type="binding site" evidence="5">
    <location>
        <begin position="78"/>
        <end position="79"/>
    </location>
    <ligand>
        <name>FAD</name>
        <dbReference type="ChEBI" id="CHEBI:57692"/>
    </ligand>
</feature>
<evidence type="ECO:0000256" key="4">
    <source>
        <dbReference type="ARBA" id="ARBA00023002"/>
    </source>
</evidence>
<feature type="binding site" evidence="5">
    <location>
        <begin position="70"/>
        <end position="74"/>
    </location>
    <ligand>
        <name>FAD</name>
        <dbReference type="ChEBI" id="CHEBI:57692"/>
    </ligand>
</feature>
<evidence type="ECO:0000256" key="3">
    <source>
        <dbReference type="ARBA" id="ARBA00022827"/>
    </source>
</evidence>
<sequence length="560" mass="62650">MPTSTLIDALSAAVGSANIVTDDAAKRPHETGYRSGYGNAAAVVYPTHLLALWETLKACHQHDAVIIPQAANTGLTEGSTPKNQYDRPVVILSTMHLKGLHFLDEGRQVVSLPGATLFELSQALAPMGREPHSVIGSTSIGATVIGGVCNNSGGALCRRGPAYTELALYARINENDELELINELGIDLGDSPEEILARVEQGDFPADAVHHDAGKASDDDYPSIIRGVDQPGAARYNNDPRLLFGASGSAGKVAVFAVRLDTFEQEQDVTTYYVGTNNPDELADFRFRFLREAQRLPITTEYLHRELFDVAKRYGKDSFLLIKWLGTQRLPGAFRLKNKVDAFFRKLPLLPAPFTDHFLQAVSRIVPSPLPQRLNTWRDAYEHHLIIRVNGDMAEETERFLDECFGHQAWFQCTADEAERAMLHRFAAAGAAVRYRTIHHQDVEDILALDIALSRNDPNWFEQLPESISKDIVYRLYYGHFFCYVFHQDYIFRRGADVNALKQAMLDILDQRGAEYPAEHNVGHLYPAKEALATFYRELDPTNRFNPGIGKMSRAPYYRD</sequence>
<dbReference type="InterPro" id="IPR012256">
    <property type="entry name" value="D_lactate_DH"/>
</dbReference>
<evidence type="ECO:0000256" key="2">
    <source>
        <dbReference type="ARBA" id="ARBA00022630"/>
    </source>
</evidence>
<reference evidence="8 9" key="1">
    <citation type="submission" date="2023-04" db="EMBL/GenBank/DDBJ databases">
        <title>A long-awaited taxogenomic arrangement of the family Halomonadaceae.</title>
        <authorList>
            <person name="De La Haba R."/>
            <person name="Chuvochina M."/>
            <person name="Wittouck S."/>
            <person name="Arahal D.R."/>
            <person name="Sanchez-Porro C."/>
            <person name="Hugenholtz P."/>
            <person name="Ventosa A."/>
        </authorList>
    </citation>
    <scope>NUCLEOTIDE SEQUENCE [LARGE SCALE GENOMIC DNA]</scope>
    <source>
        <strain evidence="8 9">DSM 21020</strain>
    </source>
</reference>
<comment type="catalytic activity">
    <reaction evidence="5 6">
        <text>(R)-lactate + a quinone = a quinol + pyruvate</text>
        <dbReference type="Rhea" id="RHEA:51468"/>
        <dbReference type="ChEBI" id="CHEBI:15361"/>
        <dbReference type="ChEBI" id="CHEBI:16004"/>
        <dbReference type="ChEBI" id="CHEBI:24646"/>
        <dbReference type="ChEBI" id="CHEBI:132124"/>
        <dbReference type="EC" id="1.1.5.12"/>
    </reaction>
</comment>
<dbReference type="PROSITE" id="PS51387">
    <property type="entry name" value="FAD_PCMH"/>
    <property type="match status" value="1"/>
</dbReference>
<dbReference type="HAMAP" id="MF_02092">
    <property type="entry name" value="DLDH_Dld"/>
    <property type="match status" value="1"/>
</dbReference>
<comment type="caution">
    <text evidence="8">The sequence shown here is derived from an EMBL/GenBank/DDBJ whole genome shotgun (WGS) entry which is preliminary data.</text>
</comment>
<dbReference type="NCBIfam" id="NF008387">
    <property type="entry name" value="PRK11183.1"/>
    <property type="match status" value="1"/>
</dbReference>
<dbReference type="Proteomes" id="UP001254564">
    <property type="component" value="Unassembled WGS sequence"/>
</dbReference>
<dbReference type="InterPro" id="IPR016172">
    <property type="entry name" value="D-lactate_DH_C-sub1"/>
</dbReference>
<protein>
    <recommendedName>
        <fullName evidence="5">Quinone-dependent D-lactate dehydrogenase</fullName>
        <ecNumber evidence="5">1.1.5.12</ecNumber>
    </recommendedName>
    <alternativeName>
        <fullName evidence="5">D-lactate dehydrogenase</fullName>
        <shortName evidence="5">D-LDH</shortName>
    </alternativeName>
</protein>
<evidence type="ECO:0000256" key="6">
    <source>
        <dbReference type="PIRNR" id="PIRNR000101"/>
    </source>
</evidence>
<organism evidence="8 9">
    <name type="scientific">Vreelandella vilamensis</name>
    <dbReference type="NCBI Taxonomy" id="531309"/>
    <lineage>
        <taxon>Bacteria</taxon>
        <taxon>Pseudomonadati</taxon>
        <taxon>Pseudomonadota</taxon>
        <taxon>Gammaproteobacteria</taxon>
        <taxon>Oceanospirillales</taxon>
        <taxon>Halomonadaceae</taxon>
        <taxon>Vreelandella</taxon>
    </lineage>
</organism>
<dbReference type="GO" id="GO:0008720">
    <property type="term" value="F:D-lactate dehydrogenase (NAD+) activity"/>
    <property type="evidence" value="ECO:0007669"/>
    <property type="project" value="UniProtKB-EC"/>
</dbReference>
<gene>
    <name evidence="5 8" type="primary">dld</name>
    <name evidence="8" type="ORF">QC823_00715</name>
</gene>
<dbReference type="EC" id="1.1.5.12" evidence="5"/>
<keyword evidence="2 5" id="KW-0285">Flavoprotein</keyword>
<feature type="domain" description="FAD-binding PCMH-type" evidence="7">
    <location>
        <begin position="36"/>
        <end position="209"/>
    </location>
</feature>
<dbReference type="InterPro" id="IPR016169">
    <property type="entry name" value="FAD-bd_PCMH_sub2"/>
</dbReference>
<dbReference type="PANTHER" id="PTHR43716">
    <property type="entry name" value="D-2-HYDROXYGLUTARATE DEHYDROGENASE, MITOCHONDRIAL"/>
    <property type="match status" value="1"/>
</dbReference>
<keyword evidence="3 5" id="KW-0274">FAD</keyword>
<proteinExistence type="inferred from homology"/>
<evidence type="ECO:0000313" key="8">
    <source>
        <dbReference type="EMBL" id="MDR5897515.1"/>
    </source>
</evidence>
<dbReference type="Pfam" id="PF09330">
    <property type="entry name" value="Lact-deh-memb"/>
    <property type="match status" value="1"/>
</dbReference>
<evidence type="ECO:0000259" key="7">
    <source>
        <dbReference type="PROSITE" id="PS51387"/>
    </source>
</evidence>
<dbReference type="PANTHER" id="PTHR43716:SF1">
    <property type="entry name" value="D-2-HYDROXYGLUTARATE DEHYDROGENASE, MITOCHONDRIAL"/>
    <property type="match status" value="1"/>
</dbReference>
<feature type="binding site" evidence="5">
    <location>
        <position position="153"/>
    </location>
    <ligand>
        <name>FAD</name>
        <dbReference type="ChEBI" id="CHEBI:57692"/>
    </ligand>
</feature>
<accession>A0ABU1GZM6</accession>
<keyword evidence="4 5" id="KW-0560">Oxidoreductase</keyword>
<dbReference type="RefSeq" id="WP_309654434.1">
    <property type="nucleotide sequence ID" value="NZ_JARWAN010000001.1"/>
</dbReference>
<dbReference type="InterPro" id="IPR051264">
    <property type="entry name" value="FAD-oxidored/transferase_4"/>
</dbReference>
<evidence type="ECO:0000256" key="1">
    <source>
        <dbReference type="ARBA" id="ARBA00001974"/>
    </source>
</evidence>
<dbReference type="InterPro" id="IPR016164">
    <property type="entry name" value="FAD-linked_Oxase-like_C"/>
</dbReference>
<feature type="binding site" evidence="5">
    <location>
        <position position="143"/>
    </location>
    <ligand>
        <name>FAD</name>
        <dbReference type="ChEBI" id="CHEBI:57692"/>
    </ligand>
</feature>
<dbReference type="InterPro" id="IPR015409">
    <property type="entry name" value="Lactate_DH_C"/>
</dbReference>
<dbReference type="InterPro" id="IPR006094">
    <property type="entry name" value="Oxid_FAD_bind_N"/>
</dbReference>
<dbReference type="InterPro" id="IPR016167">
    <property type="entry name" value="FAD-bd_PCMH_sub1"/>
</dbReference>
<comment type="similarity">
    <text evidence="5">Belongs to the quinone-dependent D-lactate dehydrogenase family.</text>
</comment>
<feature type="binding site" evidence="5">
    <location>
        <position position="255"/>
    </location>
    <ligand>
        <name>FAD</name>
        <dbReference type="ChEBI" id="CHEBI:57692"/>
    </ligand>
</feature>
<comment type="cofactor">
    <cofactor evidence="1 5 6">
        <name>FAD</name>
        <dbReference type="ChEBI" id="CHEBI:57692"/>
    </cofactor>
</comment>
<dbReference type="Gene3D" id="3.30.1370.20">
    <property type="entry name" value="D-lactate dehydrogenase, cap domain, subdomain 2"/>
    <property type="match status" value="1"/>
</dbReference>
<feature type="binding site" evidence="5">
    <location>
        <position position="136"/>
    </location>
    <ligand>
        <name>FAD</name>
        <dbReference type="ChEBI" id="CHEBI:57692"/>
    </ligand>
</feature>